<protein>
    <submittedName>
        <fullName evidence="1">Uncharacterized protein</fullName>
    </submittedName>
</protein>
<dbReference type="SUPFAM" id="SSF51695">
    <property type="entry name" value="PLC-like phosphodiesterases"/>
    <property type="match status" value="1"/>
</dbReference>
<evidence type="ECO:0000313" key="1">
    <source>
        <dbReference type="EMBL" id="BBL03417.1"/>
    </source>
</evidence>
<reference evidence="2" key="1">
    <citation type="submission" date="2019-06" db="EMBL/GenBank/DDBJ databases">
        <title>Alistipes onderdonkii subsp. vulgaris subsp. nov., Alistipes dispar sp. nov. and Alistipes communis sp. nov., isolated from human faeces, and creation of Alistipes onderdonkii subsp. onderdonkii subsp. nov.</title>
        <authorList>
            <person name="Sakamoto M."/>
            <person name="Ikeyama N."/>
            <person name="Ogata Y."/>
            <person name="Suda W."/>
            <person name="Iino T."/>
            <person name="Hattori M."/>
            <person name="Ohkuma M."/>
        </authorList>
    </citation>
    <scope>NUCLEOTIDE SEQUENCE [LARGE SCALE GENOMIC DNA]</scope>
    <source>
        <strain evidence="2">5CBH24</strain>
    </source>
</reference>
<organism evidence="1 2">
    <name type="scientific">Alistipes communis</name>
    <dbReference type="NCBI Taxonomy" id="2585118"/>
    <lineage>
        <taxon>Bacteria</taxon>
        <taxon>Pseudomonadati</taxon>
        <taxon>Bacteroidota</taxon>
        <taxon>Bacteroidia</taxon>
        <taxon>Bacteroidales</taxon>
        <taxon>Rikenellaceae</taxon>
        <taxon>Alistipes</taxon>
    </lineage>
</organism>
<dbReference type="GeneID" id="78341445"/>
<dbReference type="PROSITE" id="PS51257">
    <property type="entry name" value="PROKAR_LIPOPROTEIN"/>
    <property type="match status" value="1"/>
</dbReference>
<dbReference type="Proteomes" id="UP000318946">
    <property type="component" value="Chromosome"/>
</dbReference>
<accession>A0A3D3YQK2</accession>
<dbReference type="AlphaFoldDB" id="A0A3D3YQK2"/>
<dbReference type="STRING" id="1118061.GCA_000311925_02538"/>
<dbReference type="RefSeq" id="WP_019131511.1">
    <property type="nucleotide sequence ID" value="NZ_AP019735.1"/>
</dbReference>
<gene>
    <name evidence="1" type="ORF">A5CBH24_07300</name>
</gene>
<dbReference type="PANTHER" id="PTHR46211">
    <property type="entry name" value="GLYCEROPHOSPHORYL DIESTER PHOSPHODIESTERASE"/>
    <property type="match status" value="1"/>
</dbReference>
<keyword evidence="2" id="KW-1185">Reference proteome</keyword>
<dbReference type="PANTHER" id="PTHR46211:SF14">
    <property type="entry name" value="GLYCEROPHOSPHODIESTER PHOSPHODIESTERASE"/>
    <property type="match status" value="1"/>
</dbReference>
<evidence type="ECO:0000313" key="2">
    <source>
        <dbReference type="Proteomes" id="UP000318946"/>
    </source>
</evidence>
<proteinExistence type="predicted"/>
<dbReference type="Gene3D" id="3.20.20.190">
    <property type="entry name" value="Phosphatidylinositol (PI) phosphodiesterase"/>
    <property type="match status" value="1"/>
</dbReference>
<dbReference type="InterPro" id="IPR017946">
    <property type="entry name" value="PLC-like_Pdiesterase_TIM-brl"/>
</dbReference>
<sequence>MRSVKKILWSCAVLAVVCGCTKLETPPNKNQPSGDGTGVYKVVAHRGGYQECARPDCSISSLKYAIMLRCFASECDIVLTGDNDVLVAHPQSGYLVNGLEPFDHTVAEIRAAGTLANGEPVPTLRDFIRVLQDPELNPHGMRLWLDVKRLTKNGEEIDVNHSINACYRACEIIKEMKAQSLCEFLIPTGGSIFDVVRDKVIDEYRINLAWMTCTHPDNYGKAWAQLSYDKIFGDNTAYGPMDYISAGVPLSVYNVDDDETMDAVIPYYPKLKAIFTNYPSKLIQKLRAQGYAD</sequence>
<dbReference type="KEGG" id="acou:A5CBH24_07300"/>
<dbReference type="GO" id="GO:0008081">
    <property type="term" value="F:phosphoric diester hydrolase activity"/>
    <property type="evidence" value="ECO:0007669"/>
    <property type="project" value="InterPro"/>
</dbReference>
<accession>A0A4Y1WRH1</accession>
<dbReference type="EMBL" id="AP019735">
    <property type="protein sequence ID" value="BBL03417.1"/>
    <property type="molecule type" value="Genomic_DNA"/>
</dbReference>
<accession>A0A4Y1XS43</accession>
<name>A0A3D3YQK2_9BACT</name>
<dbReference type="GO" id="GO:0006629">
    <property type="term" value="P:lipid metabolic process"/>
    <property type="evidence" value="ECO:0007669"/>
    <property type="project" value="InterPro"/>
</dbReference>
<dbReference type="OrthoDB" id="9776255at2"/>